<comment type="caution">
    <text evidence="2">The sequence shown here is derived from an EMBL/GenBank/DDBJ whole genome shotgun (WGS) entry which is preliminary data.</text>
</comment>
<feature type="region of interest" description="Disordered" evidence="1">
    <location>
        <begin position="1"/>
        <end position="22"/>
    </location>
</feature>
<evidence type="ECO:0000313" key="3">
    <source>
        <dbReference type="Proteomes" id="UP000319143"/>
    </source>
</evidence>
<dbReference type="Proteomes" id="UP000319143">
    <property type="component" value="Unassembled WGS sequence"/>
</dbReference>
<evidence type="ECO:0000313" key="2">
    <source>
        <dbReference type="EMBL" id="TWU36031.1"/>
    </source>
</evidence>
<name>A0A5C6DK94_9BACT</name>
<sequence>MGLIQAQSQPTAKGEENPKAALGFTGPTIAAYRKLADNPVSATGFTKPLDFAKPIRNRTHNWVRFFVGANVSFIRGYSVRLSRKTQKTTPTPDYTRSVVFVSFIA</sequence>
<accession>A0A5C6DK94</accession>
<dbReference type="AlphaFoldDB" id="A0A5C6DK94"/>
<dbReference type="EMBL" id="SJPV01000006">
    <property type="protein sequence ID" value="TWU36031.1"/>
    <property type="molecule type" value="Genomic_DNA"/>
</dbReference>
<evidence type="ECO:0000256" key="1">
    <source>
        <dbReference type="SAM" id="MobiDB-lite"/>
    </source>
</evidence>
<proteinExistence type="predicted"/>
<protein>
    <submittedName>
        <fullName evidence="2">Uncharacterized protein</fullName>
    </submittedName>
</protein>
<reference evidence="2 3" key="1">
    <citation type="submission" date="2019-02" db="EMBL/GenBank/DDBJ databases">
        <title>Deep-cultivation of Planctomycetes and their phenomic and genomic characterization uncovers novel biology.</title>
        <authorList>
            <person name="Wiegand S."/>
            <person name="Jogler M."/>
            <person name="Boedeker C."/>
            <person name="Pinto D."/>
            <person name="Vollmers J."/>
            <person name="Rivas-Marin E."/>
            <person name="Kohn T."/>
            <person name="Peeters S.H."/>
            <person name="Heuer A."/>
            <person name="Rast P."/>
            <person name="Oberbeckmann S."/>
            <person name="Bunk B."/>
            <person name="Jeske O."/>
            <person name="Meyerdierks A."/>
            <person name="Storesund J.E."/>
            <person name="Kallscheuer N."/>
            <person name="Luecker S."/>
            <person name="Lage O.M."/>
            <person name="Pohl T."/>
            <person name="Merkel B.J."/>
            <person name="Hornburger P."/>
            <person name="Mueller R.-W."/>
            <person name="Bruemmer F."/>
            <person name="Labrenz M."/>
            <person name="Spormann A.M."/>
            <person name="Op Den Camp H."/>
            <person name="Overmann J."/>
            <person name="Amann R."/>
            <person name="Jetten M.S.M."/>
            <person name="Mascher T."/>
            <person name="Medema M.H."/>
            <person name="Devos D.P."/>
            <person name="Kaster A.-K."/>
            <person name="Ovreas L."/>
            <person name="Rohde M."/>
            <person name="Galperin M.Y."/>
            <person name="Jogler C."/>
        </authorList>
    </citation>
    <scope>NUCLEOTIDE SEQUENCE [LARGE SCALE GENOMIC DNA]</scope>
    <source>
        <strain evidence="2 3">Poly41</strain>
    </source>
</reference>
<keyword evidence="3" id="KW-1185">Reference proteome</keyword>
<feature type="compositionally biased region" description="Polar residues" evidence="1">
    <location>
        <begin position="1"/>
        <end position="11"/>
    </location>
</feature>
<organism evidence="2 3">
    <name type="scientific">Novipirellula artificiosorum</name>
    <dbReference type="NCBI Taxonomy" id="2528016"/>
    <lineage>
        <taxon>Bacteria</taxon>
        <taxon>Pseudomonadati</taxon>
        <taxon>Planctomycetota</taxon>
        <taxon>Planctomycetia</taxon>
        <taxon>Pirellulales</taxon>
        <taxon>Pirellulaceae</taxon>
        <taxon>Novipirellula</taxon>
    </lineage>
</organism>
<gene>
    <name evidence="2" type="ORF">Poly41_37840</name>
</gene>
<dbReference type="RefSeq" id="WP_146528081.1">
    <property type="nucleotide sequence ID" value="NZ_SJPV01000006.1"/>
</dbReference>